<evidence type="ECO:0000256" key="2">
    <source>
        <dbReference type="SAM" id="Phobius"/>
    </source>
</evidence>
<evidence type="ECO:0000313" key="3">
    <source>
        <dbReference type="EMBL" id="PUU83262.1"/>
    </source>
</evidence>
<feature type="region of interest" description="Disordered" evidence="1">
    <location>
        <begin position="423"/>
        <end position="511"/>
    </location>
</feature>
<feature type="transmembrane region" description="Helical" evidence="2">
    <location>
        <begin position="391"/>
        <end position="415"/>
    </location>
</feature>
<protein>
    <recommendedName>
        <fullName evidence="5">Aspartic peptidase domain-containing protein</fullName>
    </recommendedName>
</protein>
<dbReference type="AlphaFoldDB" id="A0A2T7A696"/>
<dbReference type="Proteomes" id="UP000244722">
    <property type="component" value="Unassembled WGS sequence"/>
</dbReference>
<keyword evidence="2" id="KW-0812">Transmembrane</keyword>
<comment type="caution">
    <text evidence="3">The sequence shown here is derived from an EMBL/GenBank/DDBJ whole genome shotgun (WGS) entry which is preliminary data.</text>
</comment>
<keyword evidence="2" id="KW-1133">Transmembrane helix</keyword>
<keyword evidence="4" id="KW-1185">Reference proteome</keyword>
<dbReference type="SUPFAM" id="SSF50630">
    <property type="entry name" value="Acid proteases"/>
    <property type="match status" value="1"/>
</dbReference>
<dbReference type="OrthoDB" id="5361565at2759"/>
<reference evidence="3 4" key="1">
    <citation type="submission" date="2017-04" db="EMBL/GenBank/DDBJ databases">
        <title>Draft genome sequence of Tuber borchii Vittad., a whitish edible truffle.</title>
        <authorList>
            <consortium name="DOE Joint Genome Institute"/>
            <person name="Murat C."/>
            <person name="Kuo A."/>
            <person name="Barry K.W."/>
            <person name="Clum A."/>
            <person name="Dockter R.B."/>
            <person name="Fauchery L."/>
            <person name="Iotti M."/>
            <person name="Kohler A."/>
            <person name="Labutti K."/>
            <person name="Lindquist E.A."/>
            <person name="Lipzen A."/>
            <person name="Ohm R.A."/>
            <person name="Wang M."/>
            <person name="Grigoriev I.V."/>
            <person name="Zambonelli A."/>
            <person name="Martin F.M."/>
        </authorList>
    </citation>
    <scope>NUCLEOTIDE SEQUENCE [LARGE SCALE GENOMIC DNA]</scope>
    <source>
        <strain evidence="3 4">Tbo3840</strain>
    </source>
</reference>
<feature type="compositionally biased region" description="Basic and acidic residues" evidence="1">
    <location>
        <begin position="457"/>
        <end position="484"/>
    </location>
</feature>
<feature type="compositionally biased region" description="Polar residues" evidence="1">
    <location>
        <begin position="436"/>
        <end position="451"/>
    </location>
</feature>
<organism evidence="3 4">
    <name type="scientific">Tuber borchii</name>
    <name type="common">White truffle</name>
    <dbReference type="NCBI Taxonomy" id="42251"/>
    <lineage>
        <taxon>Eukaryota</taxon>
        <taxon>Fungi</taxon>
        <taxon>Dikarya</taxon>
        <taxon>Ascomycota</taxon>
        <taxon>Pezizomycotina</taxon>
        <taxon>Pezizomycetes</taxon>
        <taxon>Pezizales</taxon>
        <taxon>Tuberaceae</taxon>
        <taxon>Tuber</taxon>
    </lineage>
</organism>
<evidence type="ECO:0008006" key="5">
    <source>
        <dbReference type="Google" id="ProtNLM"/>
    </source>
</evidence>
<evidence type="ECO:0000256" key="1">
    <source>
        <dbReference type="SAM" id="MobiDB-lite"/>
    </source>
</evidence>
<proteinExistence type="predicted"/>
<name>A0A2T7A696_TUBBO</name>
<evidence type="ECO:0000313" key="4">
    <source>
        <dbReference type="Proteomes" id="UP000244722"/>
    </source>
</evidence>
<sequence length="511" mass="55166">MSPKCEHTPISVALTNYTLPSQALFRGFQVLINGQRFSLRPDVSRSDIHVANTEACSRSQDPAGCLGALGGLFNTTGLRETIDMRWNGTGVFASTDVTVKLINTFIEFGNSSVPKLYGVPVVVENNTVGDSAGLALGVGSSFLRAVVNAGLIPSMSWGLGVGSRSVERPTPGDLTLGGFNRSWISGESEFRTFKISNVTGCPLRVMVEDIAVGSPGQKKTSLFDSDFERYYACINPFQNRFSLTRRMISQLMNLTGHEPVADDPDAIYYEGDKAPRSLGLTIKLDNLTSTTPPYELWNLKRGAAPSTTGTYSILSNTTYEIGVKSNFDSSAGKETEILLGAIFLSTMYLVVDIEAGIFKLAPINPTSPSAKELQPICPETQNPKPSSREAAIFQAAIAGFVLFGIAVVVILFLWFRLRKHKKSRSRQDDNQEEPFIQNQEVHGHSKTSSASCEAAEMGERETRPGDIENKADVRVKTEGVEPPHRYGSIGGSSLSPGMAGAHGPEGVETGP</sequence>
<keyword evidence="2" id="KW-0472">Membrane</keyword>
<dbReference type="STRING" id="42251.A0A2T7A696"/>
<dbReference type="EMBL" id="NESQ01000016">
    <property type="protein sequence ID" value="PUU83262.1"/>
    <property type="molecule type" value="Genomic_DNA"/>
</dbReference>
<dbReference type="Gene3D" id="2.40.70.10">
    <property type="entry name" value="Acid Proteases"/>
    <property type="match status" value="1"/>
</dbReference>
<accession>A0A2T7A696</accession>
<gene>
    <name evidence="3" type="ORF">B9Z19DRAFT_1119681</name>
</gene>
<dbReference type="CDD" id="cd12087">
    <property type="entry name" value="TM_EGFR-like"/>
    <property type="match status" value="1"/>
</dbReference>
<dbReference type="InterPro" id="IPR021109">
    <property type="entry name" value="Peptidase_aspartic_dom_sf"/>
</dbReference>